<protein>
    <recommendedName>
        <fullName evidence="3">DUF4421 domain-containing protein</fullName>
    </recommendedName>
</protein>
<dbReference type="AlphaFoldDB" id="A0A1N7IGY1"/>
<reference evidence="2" key="1">
    <citation type="submission" date="2017-01" db="EMBL/GenBank/DDBJ databases">
        <authorList>
            <person name="Varghese N."/>
            <person name="Submissions S."/>
        </authorList>
    </citation>
    <scope>NUCLEOTIDE SEQUENCE [LARGE SCALE GENOMIC DNA]</scope>
    <source>
        <strain evidence="2">DSM 17126</strain>
    </source>
</reference>
<dbReference type="Pfam" id="PF14391">
    <property type="entry name" value="DUF4421"/>
    <property type="match status" value="1"/>
</dbReference>
<dbReference type="RefSeq" id="WP_123911965.1">
    <property type="nucleotide sequence ID" value="NZ_FTNY01000003.1"/>
</dbReference>
<gene>
    <name evidence="1" type="ORF">SAMN05421639_103774</name>
</gene>
<evidence type="ECO:0000313" key="1">
    <source>
        <dbReference type="EMBL" id="SIS36310.1"/>
    </source>
</evidence>
<sequence length="342" mass="39403">MSPKSVAIFIFSTVTMLVKAQIDTTKIKSYTDQVMVRVNLDTNVEKYVFTEGPEDKPLETILSINNKTRASFSIDYRIISATVSFTPSFLPGNNDNELKGNSSYADFRFRFFPKRFIQTVYYKNVKGFYIENMKDLFPDWKEGKDPYLQFPDLRIQSFGGSTAYVMKKDFSLKSIYTQGEWQKESRGSWVPFVDYDLSVFRDILNGQKSKETQYSFGANMGYFYNWVLGAKKRVNIAPNVSLGLGGMFSSSWDIGNDGTKLNKENTQYLTLRFATGLHIGYNTDRFLFGGKFNVNAYAYNEKDNQSVQNNNLYGLLYIGYRFPPPKVVQRNYDKIQKKIPVL</sequence>
<evidence type="ECO:0008006" key="3">
    <source>
        <dbReference type="Google" id="ProtNLM"/>
    </source>
</evidence>
<dbReference type="Proteomes" id="UP000186373">
    <property type="component" value="Unassembled WGS sequence"/>
</dbReference>
<dbReference type="InterPro" id="IPR025535">
    <property type="entry name" value="DUF4421"/>
</dbReference>
<dbReference type="OrthoDB" id="669053at2"/>
<proteinExistence type="predicted"/>
<organism evidence="1 2">
    <name type="scientific">Chryseobacterium shigense</name>
    <dbReference type="NCBI Taxonomy" id="297244"/>
    <lineage>
        <taxon>Bacteria</taxon>
        <taxon>Pseudomonadati</taxon>
        <taxon>Bacteroidota</taxon>
        <taxon>Flavobacteriia</taxon>
        <taxon>Flavobacteriales</taxon>
        <taxon>Weeksellaceae</taxon>
        <taxon>Chryseobacterium group</taxon>
        <taxon>Chryseobacterium</taxon>
    </lineage>
</organism>
<name>A0A1N7IGY1_9FLAO</name>
<keyword evidence="2" id="KW-1185">Reference proteome</keyword>
<evidence type="ECO:0000313" key="2">
    <source>
        <dbReference type="Proteomes" id="UP000186373"/>
    </source>
</evidence>
<accession>A0A1N7IGY1</accession>
<dbReference type="EMBL" id="FTNY01000003">
    <property type="protein sequence ID" value="SIS36310.1"/>
    <property type="molecule type" value="Genomic_DNA"/>
</dbReference>